<keyword evidence="2 6" id="KW-0812">Transmembrane</keyword>
<evidence type="ECO:0000259" key="7">
    <source>
        <dbReference type="PROSITE" id="PS50850"/>
    </source>
</evidence>
<name>A0ABN3DEQ7_9ACTN</name>
<keyword evidence="3 6" id="KW-1133">Transmembrane helix</keyword>
<keyword evidence="4 6" id="KW-0472">Membrane</keyword>
<feature type="transmembrane region" description="Helical" evidence="6">
    <location>
        <begin position="279"/>
        <end position="312"/>
    </location>
</feature>
<feature type="transmembrane region" description="Helical" evidence="6">
    <location>
        <begin position="243"/>
        <end position="267"/>
    </location>
</feature>
<evidence type="ECO:0000313" key="9">
    <source>
        <dbReference type="Proteomes" id="UP001501474"/>
    </source>
</evidence>
<feature type="transmembrane region" description="Helical" evidence="6">
    <location>
        <begin position="75"/>
        <end position="93"/>
    </location>
</feature>
<dbReference type="Proteomes" id="UP001501474">
    <property type="component" value="Unassembled WGS sequence"/>
</dbReference>
<dbReference type="InterPro" id="IPR011701">
    <property type="entry name" value="MFS"/>
</dbReference>
<reference evidence="8 9" key="1">
    <citation type="journal article" date="2019" name="Int. J. Syst. Evol. Microbiol.">
        <title>The Global Catalogue of Microorganisms (GCM) 10K type strain sequencing project: providing services to taxonomists for standard genome sequencing and annotation.</title>
        <authorList>
            <consortium name="The Broad Institute Genomics Platform"/>
            <consortium name="The Broad Institute Genome Sequencing Center for Infectious Disease"/>
            <person name="Wu L."/>
            <person name="Ma J."/>
        </authorList>
    </citation>
    <scope>NUCLEOTIDE SEQUENCE [LARGE SCALE GENOMIC DNA]</scope>
    <source>
        <strain evidence="8 9">JCM 3053</strain>
    </source>
</reference>
<evidence type="ECO:0000256" key="2">
    <source>
        <dbReference type="ARBA" id="ARBA00022692"/>
    </source>
</evidence>
<feature type="compositionally biased region" description="Acidic residues" evidence="5">
    <location>
        <begin position="392"/>
        <end position="406"/>
    </location>
</feature>
<evidence type="ECO:0000256" key="5">
    <source>
        <dbReference type="SAM" id="MobiDB-lite"/>
    </source>
</evidence>
<dbReference type="Gene3D" id="1.20.1250.20">
    <property type="entry name" value="MFS general substrate transporter like domains"/>
    <property type="match status" value="2"/>
</dbReference>
<evidence type="ECO:0000313" key="8">
    <source>
        <dbReference type="EMBL" id="GAA2229190.1"/>
    </source>
</evidence>
<feature type="transmembrane region" description="Helical" evidence="6">
    <location>
        <begin position="216"/>
        <end position="237"/>
    </location>
</feature>
<evidence type="ECO:0000256" key="4">
    <source>
        <dbReference type="ARBA" id="ARBA00023136"/>
    </source>
</evidence>
<feature type="transmembrane region" description="Helical" evidence="6">
    <location>
        <begin position="134"/>
        <end position="156"/>
    </location>
</feature>
<dbReference type="PROSITE" id="PS50850">
    <property type="entry name" value="MFS"/>
    <property type="match status" value="1"/>
</dbReference>
<organism evidence="8 9">
    <name type="scientific">Streptomyces indiaensis</name>
    <dbReference type="NCBI Taxonomy" id="284033"/>
    <lineage>
        <taxon>Bacteria</taxon>
        <taxon>Bacillati</taxon>
        <taxon>Actinomycetota</taxon>
        <taxon>Actinomycetes</taxon>
        <taxon>Kitasatosporales</taxon>
        <taxon>Streptomycetaceae</taxon>
        <taxon>Streptomyces</taxon>
    </lineage>
</organism>
<feature type="transmembrane region" description="Helical" evidence="6">
    <location>
        <begin position="43"/>
        <end position="63"/>
    </location>
</feature>
<keyword evidence="9" id="KW-1185">Reference proteome</keyword>
<dbReference type="Pfam" id="PF07690">
    <property type="entry name" value="MFS_1"/>
    <property type="match status" value="1"/>
</dbReference>
<comment type="caution">
    <text evidence="8">The sequence shown here is derived from an EMBL/GenBank/DDBJ whole genome shotgun (WGS) entry which is preliminary data.</text>
</comment>
<evidence type="ECO:0000256" key="6">
    <source>
        <dbReference type="SAM" id="Phobius"/>
    </source>
</evidence>
<feature type="domain" description="Major facilitator superfamily (MFS) profile" evidence="7">
    <location>
        <begin position="1"/>
        <end position="385"/>
    </location>
</feature>
<dbReference type="PANTHER" id="PTHR23526:SF4">
    <property type="entry name" value="INTEGRAL MEMBRANE TRANSPORT PROTEIN"/>
    <property type="match status" value="1"/>
</dbReference>
<accession>A0ABN3DEQ7</accession>
<gene>
    <name evidence="8" type="ORF">GCM10010104_22580</name>
</gene>
<evidence type="ECO:0000256" key="1">
    <source>
        <dbReference type="ARBA" id="ARBA00004651"/>
    </source>
</evidence>
<dbReference type="RefSeq" id="WP_234847699.1">
    <property type="nucleotide sequence ID" value="NZ_BAAART010000051.1"/>
</dbReference>
<dbReference type="SUPFAM" id="SSF103473">
    <property type="entry name" value="MFS general substrate transporter"/>
    <property type="match status" value="1"/>
</dbReference>
<dbReference type="InterPro" id="IPR036259">
    <property type="entry name" value="MFS_trans_sf"/>
</dbReference>
<feature type="region of interest" description="Disordered" evidence="5">
    <location>
        <begin position="383"/>
        <end position="428"/>
    </location>
</feature>
<evidence type="ECO:0000256" key="3">
    <source>
        <dbReference type="ARBA" id="ARBA00022989"/>
    </source>
</evidence>
<feature type="transmembrane region" description="Helical" evidence="6">
    <location>
        <begin position="99"/>
        <end position="122"/>
    </location>
</feature>
<dbReference type="CDD" id="cd06174">
    <property type="entry name" value="MFS"/>
    <property type="match status" value="1"/>
</dbReference>
<dbReference type="InterPro" id="IPR052528">
    <property type="entry name" value="Sugar_transport-like"/>
</dbReference>
<dbReference type="EMBL" id="BAAART010000051">
    <property type="protein sequence ID" value="GAA2229190.1"/>
    <property type="molecule type" value="Genomic_DNA"/>
</dbReference>
<feature type="transmembrane region" description="Helical" evidence="6">
    <location>
        <begin position="350"/>
        <end position="378"/>
    </location>
</feature>
<dbReference type="PANTHER" id="PTHR23526">
    <property type="entry name" value="INTEGRAL MEMBRANE TRANSPORT PROTEIN-RELATED"/>
    <property type="match status" value="1"/>
</dbReference>
<proteinExistence type="predicted"/>
<comment type="subcellular location">
    <subcellularLocation>
        <location evidence="1">Cell membrane</location>
        <topology evidence="1">Multi-pass membrane protein</topology>
    </subcellularLocation>
</comment>
<feature type="transmembrane region" description="Helical" evidence="6">
    <location>
        <begin position="162"/>
        <end position="184"/>
    </location>
</feature>
<protein>
    <submittedName>
        <fullName evidence="8">MFS transporter</fullName>
    </submittedName>
</protein>
<dbReference type="InterPro" id="IPR020846">
    <property type="entry name" value="MFS_dom"/>
</dbReference>
<sequence length="428" mass="43231">MRPGGNRGWLLRLVIAFSFAQGAVSMARPAVSYRALALGADERAVGVIAGVYALLPLFAAVPLGRRTDHGRCAPLLPAGVVLIAGGCALSGVAGSLWTMALWSGVMGLGHLCFVIGSQSLVARQSAPHEQDRNFGHFTIGAALGQLVGPVAAGALIGGEDMAGSSALALIVAGATAAVAFTSLWRIEHRRTPSASGAGKGARVPVRGILRARGVPAGILISLAVLSATDILTAYLPVVGEHRGIAPSVIGVLLSLRAAATIACRLVLTPLLRLLGRTLLLTLTCLLAALLCAGIALPVPVWALGLLLVALGFCLGVGQPLSMTTVVQAAPDDARSTALALRLTGNRLGQVAAPAAAGLIAGVAGVAAPFVMLGVLLLLSSGVASRSPRGPEEQQEPGGPEEAEGESPEERRGPRRGASLRGESEGGTS</sequence>